<name>A0ABT3JFM7_9SPHN</name>
<evidence type="ECO:0000313" key="2">
    <source>
        <dbReference type="Proteomes" id="UP001526246"/>
    </source>
</evidence>
<gene>
    <name evidence="1" type="ORF">OMW55_08695</name>
</gene>
<keyword evidence="2" id="KW-1185">Reference proteome</keyword>
<dbReference type="EMBL" id="JAPDOB010000002">
    <property type="protein sequence ID" value="MCW3797880.1"/>
    <property type="molecule type" value="Genomic_DNA"/>
</dbReference>
<protein>
    <submittedName>
        <fullName evidence="1">GCN5-related N-acetyltransferase</fullName>
    </submittedName>
</protein>
<proteinExistence type="predicted"/>
<sequence length="113" mass="12547">MPPSRTELEGRWLRLVREELPTVASDRGWPIRNDHCFARVLLDNACGGCWYDHVAGRPAYRHASDELLGRALALGGQVLANHVDLTELNRRSLAWRGKLASLSGLQTDAAPPH</sequence>
<comment type="caution">
    <text evidence="1">The sequence shown here is derived from an EMBL/GenBank/DDBJ whole genome shotgun (WGS) entry which is preliminary data.</text>
</comment>
<dbReference type="RefSeq" id="WP_264882448.1">
    <property type="nucleotide sequence ID" value="NZ_JAPDOB010000002.1"/>
</dbReference>
<organism evidence="1 2">
    <name type="scientific">Sphingomonas arvum</name>
    <dbReference type="NCBI Taxonomy" id="2992113"/>
    <lineage>
        <taxon>Bacteria</taxon>
        <taxon>Pseudomonadati</taxon>
        <taxon>Pseudomonadota</taxon>
        <taxon>Alphaproteobacteria</taxon>
        <taxon>Sphingomonadales</taxon>
        <taxon>Sphingomonadaceae</taxon>
        <taxon>Sphingomonas</taxon>
    </lineage>
</organism>
<accession>A0ABT3JFM7</accession>
<dbReference type="Proteomes" id="UP001526246">
    <property type="component" value="Unassembled WGS sequence"/>
</dbReference>
<reference evidence="1 2" key="1">
    <citation type="submission" date="2022-10" db="EMBL/GenBank/DDBJ databases">
        <title>Sphingomonas sp.</title>
        <authorList>
            <person name="Jin C."/>
        </authorList>
    </citation>
    <scope>NUCLEOTIDE SEQUENCE [LARGE SCALE GENOMIC DNA]</scope>
    <source>
        <strain evidence="1 2">BN140010</strain>
    </source>
</reference>
<evidence type="ECO:0000313" key="1">
    <source>
        <dbReference type="EMBL" id="MCW3797880.1"/>
    </source>
</evidence>